<dbReference type="InterPro" id="IPR008538">
    <property type="entry name" value="Uma2"/>
</dbReference>
<gene>
    <name evidence="3" type="ORF">NEA10_13670</name>
</gene>
<accession>A0ABY5ANT3</accession>
<dbReference type="PANTHER" id="PTHR33352">
    <property type="entry name" value="SLR1095 PROTEIN"/>
    <property type="match status" value="1"/>
</dbReference>
<dbReference type="Proteomes" id="UP001056708">
    <property type="component" value="Chromosome"/>
</dbReference>
<dbReference type="GO" id="GO:0004519">
    <property type="term" value="F:endonuclease activity"/>
    <property type="evidence" value="ECO:0007669"/>
    <property type="project" value="UniProtKB-KW"/>
</dbReference>
<keyword evidence="3" id="KW-0540">Nuclease</keyword>
<dbReference type="RefSeq" id="WP_252661243.1">
    <property type="nucleotide sequence ID" value="NZ_CP098611.1"/>
</dbReference>
<evidence type="ECO:0000256" key="1">
    <source>
        <dbReference type="SAM" id="MobiDB-lite"/>
    </source>
</evidence>
<proteinExistence type="predicted"/>
<dbReference type="InterPro" id="IPR011335">
    <property type="entry name" value="Restrct_endonuc-II-like"/>
</dbReference>
<evidence type="ECO:0000259" key="2">
    <source>
        <dbReference type="Pfam" id="PF05685"/>
    </source>
</evidence>
<evidence type="ECO:0000313" key="4">
    <source>
        <dbReference type="Proteomes" id="UP001056708"/>
    </source>
</evidence>
<keyword evidence="3" id="KW-0255">Endonuclease</keyword>
<dbReference type="SUPFAM" id="SSF52980">
    <property type="entry name" value="Restriction endonuclease-like"/>
    <property type="match status" value="1"/>
</dbReference>
<evidence type="ECO:0000313" key="3">
    <source>
        <dbReference type="EMBL" id="USR89904.1"/>
    </source>
</evidence>
<feature type="domain" description="Putative restriction endonuclease" evidence="2">
    <location>
        <begin position="41"/>
        <end position="174"/>
    </location>
</feature>
<dbReference type="CDD" id="cd06260">
    <property type="entry name" value="DUF820-like"/>
    <property type="match status" value="1"/>
</dbReference>
<dbReference type="InterPro" id="IPR012296">
    <property type="entry name" value="Nuclease_put_TT1808"/>
</dbReference>
<dbReference type="Pfam" id="PF05685">
    <property type="entry name" value="Uma2"/>
    <property type="match status" value="1"/>
</dbReference>
<dbReference type="Gene3D" id="3.90.1570.10">
    <property type="entry name" value="tt1808, chain A"/>
    <property type="match status" value="1"/>
</dbReference>
<organism evidence="3 4">
    <name type="scientific">Phormidium yuhuli AB48</name>
    <dbReference type="NCBI Taxonomy" id="2940671"/>
    <lineage>
        <taxon>Bacteria</taxon>
        <taxon>Bacillati</taxon>
        <taxon>Cyanobacteriota</taxon>
        <taxon>Cyanophyceae</taxon>
        <taxon>Oscillatoriophycideae</taxon>
        <taxon>Oscillatoriales</taxon>
        <taxon>Oscillatoriaceae</taxon>
        <taxon>Phormidium</taxon>
        <taxon>Phormidium yuhuli</taxon>
    </lineage>
</organism>
<protein>
    <submittedName>
        <fullName evidence="3">Uma2 family endonuclease</fullName>
    </submittedName>
</protein>
<feature type="region of interest" description="Disordered" evidence="1">
    <location>
        <begin position="201"/>
        <end position="227"/>
    </location>
</feature>
<keyword evidence="4" id="KW-1185">Reference proteome</keyword>
<dbReference type="EMBL" id="CP098611">
    <property type="protein sequence ID" value="USR89904.1"/>
    <property type="molecule type" value="Genomic_DNA"/>
</dbReference>
<sequence length="227" mass="26062">MPTSLNKILNEIEYPDCDGLPMAEGDAARDDLIYGTESLKLHFQHRSDVYVSGNLFVYYERGNPKAVVAPDVFVVFGVEDKQQLSYKVWEENDTLPSFILEITSKRTRSEDQGTKKGLYAYLGVQEYFQYDPTSDYLSPSLQGLRLLDGNYFPIPPQENEPSLILFSEVLGLELRRLQDGSFRFYNPETGERLGSLREIETSRQVEREKSEKMAERLRQLGVNPDDL</sequence>
<dbReference type="PANTHER" id="PTHR33352:SF3">
    <property type="entry name" value="SLR1612 PROTEIN"/>
    <property type="match status" value="1"/>
</dbReference>
<reference evidence="3" key="1">
    <citation type="submission" date="2022-06" db="EMBL/GenBank/DDBJ databases">
        <title>Genome sequence of Phormidium yuhuli AB48 isolated from an industrial photobioreactor environment.</title>
        <authorList>
            <person name="Qiu Y."/>
            <person name="Noonan A.J.C."/>
            <person name="Dofher K."/>
            <person name="Koch M."/>
            <person name="Kieft B."/>
            <person name="Lin X."/>
            <person name="Ziels R.M."/>
            <person name="Hallam S.J."/>
        </authorList>
    </citation>
    <scope>NUCLEOTIDE SEQUENCE</scope>
    <source>
        <strain evidence="3">AB48</strain>
    </source>
</reference>
<keyword evidence="3" id="KW-0378">Hydrolase</keyword>
<name>A0ABY5ANT3_9CYAN</name>
<feature type="compositionally biased region" description="Basic and acidic residues" evidence="1">
    <location>
        <begin position="201"/>
        <end position="218"/>
    </location>
</feature>